<keyword evidence="1" id="KW-1133">Transmembrane helix</keyword>
<dbReference type="EMBL" id="FMZX01000002">
    <property type="protein sequence ID" value="SDC68386.1"/>
    <property type="molecule type" value="Genomic_DNA"/>
</dbReference>
<feature type="transmembrane region" description="Helical" evidence="1">
    <location>
        <begin position="23"/>
        <end position="45"/>
    </location>
</feature>
<dbReference type="RefSeq" id="WP_176849402.1">
    <property type="nucleotide sequence ID" value="NZ_FMXZ01000007.1"/>
</dbReference>
<evidence type="ECO:0000313" key="2">
    <source>
        <dbReference type="EMBL" id="SDC68386.1"/>
    </source>
</evidence>
<gene>
    <name evidence="2" type="ORF">SAMN04487779_100258</name>
</gene>
<proteinExistence type="predicted"/>
<keyword evidence="3" id="KW-1185">Reference proteome</keyword>
<sequence>MSPVTMTPEQRADFERRRRQKNWAVLGVLIALVVLFFAISTARVLRG</sequence>
<name>A0A1G6NM87_9PROT</name>
<evidence type="ECO:0000313" key="3">
    <source>
        <dbReference type="Proteomes" id="UP000198925"/>
    </source>
</evidence>
<evidence type="ECO:0000256" key="1">
    <source>
        <dbReference type="SAM" id="Phobius"/>
    </source>
</evidence>
<accession>A0A1G6NM87</accession>
<keyword evidence="1" id="KW-0812">Transmembrane</keyword>
<keyword evidence="1" id="KW-0472">Membrane</keyword>
<dbReference type="Proteomes" id="UP000198925">
    <property type="component" value="Unassembled WGS sequence"/>
</dbReference>
<dbReference type="AlphaFoldDB" id="A0A1G6NM87"/>
<protein>
    <submittedName>
        <fullName evidence="2">Uncharacterized protein</fullName>
    </submittedName>
</protein>
<reference evidence="2 3" key="1">
    <citation type="submission" date="2016-10" db="EMBL/GenBank/DDBJ databases">
        <authorList>
            <person name="de Groot N.N."/>
        </authorList>
    </citation>
    <scope>NUCLEOTIDE SEQUENCE [LARGE SCALE GENOMIC DNA]</scope>
    <source>
        <strain evidence="2 3">CPCC 100156</strain>
    </source>
</reference>
<organism evidence="2 3">
    <name type="scientific">Belnapia rosea</name>
    <dbReference type="NCBI Taxonomy" id="938405"/>
    <lineage>
        <taxon>Bacteria</taxon>
        <taxon>Pseudomonadati</taxon>
        <taxon>Pseudomonadota</taxon>
        <taxon>Alphaproteobacteria</taxon>
        <taxon>Acetobacterales</taxon>
        <taxon>Roseomonadaceae</taxon>
        <taxon>Belnapia</taxon>
    </lineage>
</organism>